<name>A0A0D2MW23_9CHLO</name>
<dbReference type="SUPFAM" id="SSF50129">
    <property type="entry name" value="GroES-like"/>
    <property type="match status" value="1"/>
</dbReference>
<dbReference type="SUPFAM" id="SSF51735">
    <property type="entry name" value="NAD(P)-binding Rossmann-fold domains"/>
    <property type="match status" value="1"/>
</dbReference>
<dbReference type="InterPro" id="IPR013149">
    <property type="entry name" value="ADH-like_C"/>
</dbReference>
<evidence type="ECO:0000256" key="3">
    <source>
        <dbReference type="ARBA" id="ARBA00022833"/>
    </source>
</evidence>
<organism evidence="6 7">
    <name type="scientific">Monoraphidium neglectum</name>
    <dbReference type="NCBI Taxonomy" id="145388"/>
    <lineage>
        <taxon>Eukaryota</taxon>
        <taxon>Viridiplantae</taxon>
        <taxon>Chlorophyta</taxon>
        <taxon>core chlorophytes</taxon>
        <taxon>Chlorophyceae</taxon>
        <taxon>CS clade</taxon>
        <taxon>Sphaeropleales</taxon>
        <taxon>Selenastraceae</taxon>
        <taxon>Monoraphidium</taxon>
    </lineage>
</organism>
<dbReference type="OrthoDB" id="1879366at2759"/>
<evidence type="ECO:0000313" key="6">
    <source>
        <dbReference type="EMBL" id="KIZ06745.1"/>
    </source>
</evidence>
<dbReference type="CDD" id="cd05283">
    <property type="entry name" value="CAD1"/>
    <property type="match status" value="1"/>
</dbReference>
<dbReference type="Gene3D" id="3.40.50.720">
    <property type="entry name" value="NAD(P)-binding Rossmann-like Domain"/>
    <property type="match status" value="1"/>
</dbReference>
<dbReference type="Gene3D" id="3.90.180.10">
    <property type="entry name" value="Medium-chain alcohol dehydrogenases, catalytic domain"/>
    <property type="match status" value="1"/>
</dbReference>
<dbReference type="Proteomes" id="UP000054498">
    <property type="component" value="Unassembled WGS sequence"/>
</dbReference>
<dbReference type="GeneID" id="25729428"/>
<reference evidence="6 7" key="1">
    <citation type="journal article" date="2013" name="BMC Genomics">
        <title>Reconstruction of the lipid metabolism for the microalga Monoraphidium neglectum from its genome sequence reveals characteristics suitable for biofuel production.</title>
        <authorList>
            <person name="Bogen C."/>
            <person name="Al-Dilaimi A."/>
            <person name="Albersmeier A."/>
            <person name="Wichmann J."/>
            <person name="Grundmann M."/>
            <person name="Rupp O."/>
            <person name="Lauersen K.J."/>
            <person name="Blifernez-Klassen O."/>
            <person name="Kalinowski J."/>
            <person name="Goesmann A."/>
            <person name="Mussgnug J.H."/>
            <person name="Kruse O."/>
        </authorList>
    </citation>
    <scope>NUCLEOTIDE SEQUENCE [LARGE SCALE GENOMIC DNA]</scope>
    <source>
        <strain evidence="6 7">SAG 48.87</strain>
    </source>
</reference>
<dbReference type="GO" id="GO:0016616">
    <property type="term" value="F:oxidoreductase activity, acting on the CH-OH group of donors, NAD or NADP as acceptor"/>
    <property type="evidence" value="ECO:0007669"/>
    <property type="project" value="InterPro"/>
</dbReference>
<keyword evidence="3" id="KW-0862">Zinc</keyword>
<protein>
    <submittedName>
        <fullName evidence="6">Putative NADH-dependent butanol dehydrogenase 1</fullName>
        <ecNumber evidence="6">1.1.1.-</ecNumber>
    </submittedName>
</protein>
<dbReference type="InterPro" id="IPR013154">
    <property type="entry name" value="ADH-like_N"/>
</dbReference>
<dbReference type="InterPro" id="IPR020843">
    <property type="entry name" value="ER"/>
</dbReference>
<accession>A0A0D2MW23</accession>
<dbReference type="GO" id="GO:0046872">
    <property type="term" value="F:metal ion binding"/>
    <property type="evidence" value="ECO:0007669"/>
    <property type="project" value="UniProtKB-KW"/>
</dbReference>
<dbReference type="PANTHER" id="PTHR42683">
    <property type="entry name" value="ALDEHYDE REDUCTASE"/>
    <property type="match status" value="1"/>
</dbReference>
<keyword evidence="7" id="KW-1185">Reference proteome</keyword>
<dbReference type="EC" id="1.1.1.-" evidence="6"/>
<dbReference type="InterPro" id="IPR047109">
    <property type="entry name" value="CAD-like"/>
</dbReference>
<dbReference type="InterPro" id="IPR011032">
    <property type="entry name" value="GroES-like_sf"/>
</dbReference>
<evidence type="ECO:0000256" key="4">
    <source>
        <dbReference type="ARBA" id="ARBA00023002"/>
    </source>
</evidence>
<gene>
    <name evidence="6" type="ORF">MNEG_1210</name>
</gene>
<dbReference type="STRING" id="145388.A0A0D2MW23"/>
<keyword evidence="4 6" id="KW-0560">Oxidoreductase</keyword>
<dbReference type="KEGG" id="mng:MNEG_1210"/>
<dbReference type="AlphaFoldDB" id="A0A0D2MW23"/>
<dbReference type="FunFam" id="3.40.50.720:FF:000022">
    <property type="entry name" value="Cinnamyl alcohol dehydrogenase"/>
    <property type="match status" value="1"/>
</dbReference>
<evidence type="ECO:0000313" key="7">
    <source>
        <dbReference type="Proteomes" id="UP000054498"/>
    </source>
</evidence>
<keyword evidence="2" id="KW-0479">Metal-binding</keyword>
<dbReference type="SMART" id="SM00829">
    <property type="entry name" value="PKS_ER"/>
    <property type="match status" value="1"/>
</dbReference>
<dbReference type="InterPro" id="IPR036291">
    <property type="entry name" value="NAD(P)-bd_dom_sf"/>
</dbReference>
<dbReference type="RefSeq" id="XP_013905764.1">
    <property type="nucleotide sequence ID" value="XM_014050310.1"/>
</dbReference>
<proteinExistence type="predicted"/>
<dbReference type="EMBL" id="KK100335">
    <property type="protein sequence ID" value="KIZ06745.1"/>
    <property type="molecule type" value="Genomic_DNA"/>
</dbReference>
<evidence type="ECO:0000259" key="5">
    <source>
        <dbReference type="SMART" id="SM00829"/>
    </source>
</evidence>
<comment type="cofactor">
    <cofactor evidence="1">
        <name>Zn(2+)</name>
        <dbReference type="ChEBI" id="CHEBI:29105"/>
    </cofactor>
</comment>
<dbReference type="Pfam" id="PF00107">
    <property type="entry name" value="ADH_zinc_N"/>
    <property type="match status" value="1"/>
</dbReference>
<evidence type="ECO:0000256" key="2">
    <source>
        <dbReference type="ARBA" id="ARBA00022723"/>
    </source>
</evidence>
<evidence type="ECO:0000256" key="1">
    <source>
        <dbReference type="ARBA" id="ARBA00001947"/>
    </source>
</evidence>
<dbReference type="Pfam" id="PF08240">
    <property type="entry name" value="ADH_N"/>
    <property type="match status" value="1"/>
</dbReference>
<feature type="domain" description="Enoyl reductase (ER)" evidence="5">
    <location>
        <begin position="40"/>
        <end position="381"/>
    </location>
</feature>
<sequence length="386" mass="40568">MMLKNNATSASTAAAARGRSQLRCHAALAPFKGLAVQAAGGKFQPYEYEPKPLGPTEIEIKVTHNGLCHSDLHMRDDDWGITSFPLIAGKGAGPPRHEVVGEVAAKGDTVAGIEVGDRVGYGWLRDSCRKCRYCLRGEENLCLQQTPTIVGRSQQQCRTDVITGCSESLPAVAATPGLPLFVFAAGAFAYKIPDALGSAEAAPMLCAGITVYAPLRKHTRRPGMSVAVLGVGGLGHLAVQFAAAMGADVTALVRDDDEAGEALALGAREAATSARAFEEKKGSYDVVLNCASARLDFAKVLGLLCPDGVLIQVGIPGGGAEITLPLQDVVFSQKSLAGSIEMLEFAVAKGVKPMIETYKLSQINEAAARVASGRARYRVVMETDEI</sequence>